<keyword evidence="2" id="KW-0472">Membrane</keyword>
<name>A0A0D7BS87_9AGAR</name>
<feature type="transmembrane region" description="Helical" evidence="2">
    <location>
        <begin position="471"/>
        <end position="493"/>
    </location>
</feature>
<keyword evidence="2" id="KW-1133">Transmembrane helix</keyword>
<organism evidence="3 4">
    <name type="scientific">Cylindrobasidium torrendii FP15055 ss-10</name>
    <dbReference type="NCBI Taxonomy" id="1314674"/>
    <lineage>
        <taxon>Eukaryota</taxon>
        <taxon>Fungi</taxon>
        <taxon>Dikarya</taxon>
        <taxon>Basidiomycota</taxon>
        <taxon>Agaricomycotina</taxon>
        <taxon>Agaricomycetes</taxon>
        <taxon>Agaricomycetidae</taxon>
        <taxon>Agaricales</taxon>
        <taxon>Marasmiineae</taxon>
        <taxon>Physalacriaceae</taxon>
        <taxon>Cylindrobasidium</taxon>
    </lineage>
</organism>
<keyword evidence="2" id="KW-0812">Transmembrane</keyword>
<evidence type="ECO:0000256" key="2">
    <source>
        <dbReference type="SAM" id="Phobius"/>
    </source>
</evidence>
<evidence type="ECO:0000313" key="4">
    <source>
        <dbReference type="Proteomes" id="UP000054007"/>
    </source>
</evidence>
<evidence type="ECO:0000256" key="1">
    <source>
        <dbReference type="SAM" id="MobiDB-lite"/>
    </source>
</evidence>
<dbReference type="STRING" id="1314674.A0A0D7BS87"/>
<dbReference type="Proteomes" id="UP000054007">
    <property type="component" value="Unassembled WGS sequence"/>
</dbReference>
<feature type="transmembrane region" description="Helical" evidence="2">
    <location>
        <begin position="499"/>
        <end position="519"/>
    </location>
</feature>
<proteinExistence type="predicted"/>
<dbReference type="AlphaFoldDB" id="A0A0D7BS87"/>
<evidence type="ECO:0008006" key="5">
    <source>
        <dbReference type="Google" id="ProtNLM"/>
    </source>
</evidence>
<gene>
    <name evidence="3" type="ORF">CYLTODRAFT_417370</name>
</gene>
<dbReference type="OrthoDB" id="2657661at2759"/>
<reference evidence="3 4" key="1">
    <citation type="journal article" date="2015" name="Fungal Genet. Biol.">
        <title>Evolution of novel wood decay mechanisms in Agaricales revealed by the genome sequences of Fistulina hepatica and Cylindrobasidium torrendii.</title>
        <authorList>
            <person name="Floudas D."/>
            <person name="Held B.W."/>
            <person name="Riley R."/>
            <person name="Nagy L.G."/>
            <person name="Koehler G."/>
            <person name="Ransdell A.S."/>
            <person name="Younus H."/>
            <person name="Chow J."/>
            <person name="Chiniquy J."/>
            <person name="Lipzen A."/>
            <person name="Tritt A."/>
            <person name="Sun H."/>
            <person name="Haridas S."/>
            <person name="LaButti K."/>
            <person name="Ohm R.A."/>
            <person name="Kues U."/>
            <person name="Blanchette R.A."/>
            <person name="Grigoriev I.V."/>
            <person name="Minto R.E."/>
            <person name="Hibbett D.S."/>
        </authorList>
    </citation>
    <scope>NUCLEOTIDE SEQUENCE [LARGE SCALE GENOMIC DNA]</scope>
    <source>
        <strain evidence="3 4">FP15055 ss-10</strain>
    </source>
</reference>
<evidence type="ECO:0000313" key="3">
    <source>
        <dbReference type="EMBL" id="KIY73125.1"/>
    </source>
</evidence>
<dbReference type="EMBL" id="KN880438">
    <property type="protein sequence ID" value="KIY73125.1"/>
    <property type="molecule type" value="Genomic_DNA"/>
</dbReference>
<accession>A0A0D7BS87</accession>
<feature type="region of interest" description="Disordered" evidence="1">
    <location>
        <begin position="65"/>
        <end position="92"/>
    </location>
</feature>
<feature type="transmembrane region" description="Helical" evidence="2">
    <location>
        <begin position="411"/>
        <end position="429"/>
    </location>
</feature>
<protein>
    <recommendedName>
        <fullName evidence="5">WW domain-containing protein</fullName>
    </recommendedName>
</protein>
<keyword evidence="4" id="KW-1185">Reference proteome</keyword>
<sequence length="579" mass="65312">MAYFGPTNLPVPSLLGSRPFQTPSCPANHRVASFNHRVCLPEGSYSADDIHSLVPDDRFRYPQAQEHPSLMSHRDKLTTYTSQDRRNLSPTATPRDWTKYIHPEGLPYFYNKSLRVIVQRELTDQQAGEIFQIKEIIDQHLPPNNDFDVVIDPRKDGDSRRKLFFTYIVDHKQRSIFWLDDNLKVDVDTFQIPRLNSGMLESHCEYLYWKHIGFFPDVREQPAENWDELESSLLHLMIDVSGSSTTTCTLKLKDLENMDTLAKSAREKKKPFALGRYMSSIWEDRLTNHYGQPWARLNSGDSVYVAKDGSGSSLWFNIVAALLFGMPTTYLDTLRRVWPDKITSMPVWTEEIKPLDKDWDTYNLLSTVFLNANLAFLAIGAGDSNKDGAGKDESSGRTDTPDKKMLLSSTFSYLSILCLLVAIVITTTLQRRHRKMVRSDVRIIHDYMQALHASLGNFEGAAVVYSLPIALLLWSVVFFSIAFLIMCFANTIWWSNGVIIGGTTVGLLVTLLGIAKLLPEGLFTRSRARRSDQSATKTKGDIAAEHLLSATAITKKSFVGGFSAEWSRSGSISSNSGEV</sequence>
<feature type="compositionally biased region" description="Basic and acidic residues" evidence="1">
    <location>
        <begin position="72"/>
        <end position="87"/>
    </location>
</feature>